<accession>A0A497EPB8</accession>
<dbReference type="Proteomes" id="UP000272051">
    <property type="component" value="Unassembled WGS sequence"/>
</dbReference>
<evidence type="ECO:0000313" key="5">
    <source>
        <dbReference type="Proteomes" id="UP000278475"/>
    </source>
</evidence>
<dbReference type="EMBL" id="QMQX01000040">
    <property type="protein sequence ID" value="RLE52692.1"/>
    <property type="molecule type" value="Genomic_DNA"/>
</dbReference>
<keyword evidence="1" id="KW-1133">Transmembrane helix</keyword>
<evidence type="ECO:0000313" key="4">
    <source>
        <dbReference type="Proteomes" id="UP000272051"/>
    </source>
</evidence>
<keyword evidence="1" id="KW-0472">Membrane</keyword>
<dbReference type="EMBL" id="QMQV01000070">
    <property type="protein sequence ID" value="RLE48520.1"/>
    <property type="molecule type" value="Genomic_DNA"/>
</dbReference>
<protein>
    <submittedName>
        <fullName evidence="2">Uncharacterized protein</fullName>
    </submittedName>
</protein>
<feature type="transmembrane region" description="Helical" evidence="1">
    <location>
        <begin position="46"/>
        <end position="66"/>
    </location>
</feature>
<feature type="transmembrane region" description="Helical" evidence="1">
    <location>
        <begin position="12"/>
        <end position="34"/>
    </location>
</feature>
<keyword evidence="1" id="KW-0812">Transmembrane</keyword>
<evidence type="ECO:0000256" key="1">
    <source>
        <dbReference type="SAM" id="Phobius"/>
    </source>
</evidence>
<organism evidence="2 5">
    <name type="scientific">Thermoproteota archaeon</name>
    <dbReference type="NCBI Taxonomy" id="2056631"/>
    <lineage>
        <taxon>Archaea</taxon>
        <taxon>Thermoproteota</taxon>
    </lineage>
</organism>
<dbReference type="AlphaFoldDB" id="A0A497EPB8"/>
<evidence type="ECO:0000313" key="3">
    <source>
        <dbReference type="EMBL" id="RLE52692.1"/>
    </source>
</evidence>
<comment type="caution">
    <text evidence="2">The sequence shown here is derived from an EMBL/GenBank/DDBJ whole genome shotgun (WGS) entry which is preliminary data.</text>
</comment>
<sequence>MKGFEKALKRSDFLNLLLFLVAIAVTLSPAYINYLLSKMGIELGPYIFVLTAFMVALGLVIFKLAIMR</sequence>
<proteinExistence type="predicted"/>
<dbReference type="Proteomes" id="UP000278475">
    <property type="component" value="Unassembled WGS sequence"/>
</dbReference>
<gene>
    <name evidence="2" type="ORF">DRJ31_07045</name>
    <name evidence="3" type="ORF">DRJ33_03040</name>
</gene>
<name>A0A497EPB8_9CREN</name>
<evidence type="ECO:0000313" key="2">
    <source>
        <dbReference type="EMBL" id="RLE48520.1"/>
    </source>
</evidence>
<reference evidence="4 5" key="1">
    <citation type="submission" date="2018-06" db="EMBL/GenBank/DDBJ databases">
        <title>Extensive metabolic versatility and redundancy in microbially diverse, dynamic hydrothermal sediments.</title>
        <authorList>
            <person name="Dombrowski N."/>
            <person name="Teske A."/>
            <person name="Baker B.J."/>
        </authorList>
    </citation>
    <scope>NUCLEOTIDE SEQUENCE [LARGE SCALE GENOMIC DNA]</scope>
    <source>
        <strain evidence="3">B34_G17</strain>
        <strain evidence="2">B66_G16</strain>
    </source>
</reference>